<dbReference type="InterPro" id="IPR018728">
    <property type="entry name" value="DUF2268"/>
</dbReference>
<reference evidence="2 3" key="1">
    <citation type="journal article" date="2011" name="Biochem. Biophys. Res. Commun.">
        <title>Increased number of Arginine-based salt bridges contributes to the thermotolerance of thermotolerant acetic acid bacteria, Acetobacter tropicalis SKU1100.</title>
        <authorList>
            <person name="Matsutani M."/>
            <person name="Hirakawa H."/>
            <person name="Nishikura M."/>
            <person name="Soemphol W."/>
            <person name="Ali I.A.I."/>
            <person name="Yakushi T."/>
            <person name="Matsushita K."/>
        </authorList>
    </citation>
    <scope>NUCLEOTIDE SEQUENCE [LARGE SCALE GENOMIC DNA]</scope>
    <source>
        <strain evidence="2 3">NBRC 101654</strain>
    </source>
</reference>
<proteinExistence type="predicted"/>
<dbReference type="EMBL" id="BABS01000052">
    <property type="protein sequence ID" value="GAA08836.1"/>
    <property type="molecule type" value="Genomic_DNA"/>
</dbReference>
<organism evidence="2 3">
    <name type="scientific">Acetobacter tropicalis NBRC 101654</name>
    <dbReference type="NCBI Taxonomy" id="749388"/>
    <lineage>
        <taxon>Bacteria</taxon>
        <taxon>Pseudomonadati</taxon>
        <taxon>Pseudomonadota</taxon>
        <taxon>Alphaproteobacteria</taxon>
        <taxon>Acetobacterales</taxon>
        <taxon>Acetobacteraceae</taxon>
        <taxon>Acetobacter</taxon>
    </lineage>
</organism>
<evidence type="ECO:0000313" key="3">
    <source>
        <dbReference type="Proteomes" id="UP000004319"/>
    </source>
</evidence>
<evidence type="ECO:0000259" key="1">
    <source>
        <dbReference type="Pfam" id="PF10026"/>
    </source>
</evidence>
<protein>
    <recommendedName>
        <fullName evidence="1">DUF2268 domain-containing protein</fullName>
    </recommendedName>
</protein>
<feature type="domain" description="DUF2268" evidence="1">
    <location>
        <begin position="54"/>
        <end position="235"/>
    </location>
</feature>
<dbReference type="Pfam" id="PF10026">
    <property type="entry name" value="DUF2268"/>
    <property type="match status" value="1"/>
</dbReference>
<evidence type="ECO:0000313" key="2">
    <source>
        <dbReference type="EMBL" id="GAA08836.1"/>
    </source>
</evidence>
<dbReference type="Proteomes" id="UP000004319">
    <property type="component" value="Unassembled WGS sequence"/>
</dbReference>
<gene>
    <name evidence="2" type="ORF">ATPR_1840</name>
</gene>
<sequence length="249" mass="27859">MPSRGQNHESALFPFQSFLQDKERDMTWHLHWLEASGDLAPWREKIATEIEGARTALSQLLPPPSFDVLLQRLPNVVIPQIGMAGRAYRKNLFALTLDPDNRNFERCLHDGTLCRQVIHEVHHCLRMGAVGYGRTLGEALVSEGLAGRFVSYLFGTPPESWECAVDDATLRKQRPEDADLVASPYDHKGWFFGGGGLRPYWYGYSLGYRLVGDWLATVPEPTASLWVDVSADSVLAAGRRGILSSHPDQ</sequence>
<accession>F7VEP1</accession>
<dbReference type="AlphaFoldDB" id="F7VEP1"/>
<comment type="caution">
    <text evidence="2">The sequence shown here is derived from an EMBL/GenBank/DDBJ whole genome shotgun (WGS) entry which is preliminary data.</text>
</comment>
<name>F7VEP1_9PROT</name>